<reference evidence="7" key="3">
    <citation type="submission" date="2017-05" db="EMBL/GenBank/DDBJ databases">
        <authorList>
            <person name="Song R."/>
            <person name="Chenine A.L."/>
            <person name="Ruprecht R.M."/>
        </authorList>
    </citation>
    <scope>NUCLEOTIDE SEQUENCE</scope>
    <source>
        <strain evidence="7">SCGC AB-777_O03</strain>
    </source>
</reference>
<dbReference type="PATRIC" id="fig|1294122.7.peg.111"/>
<dbReference type="SUPFAM" id="SSF75217">
    <property type="entry name" value="alpha/beta knot"/>
    <property type="match status" value="1"/>
</dbReference>
<accession>R1GA91</accession>
<dbReference type="InterPro" id="IPR029026">
    <property type="entry name" value="tRNA_m1G_MTases_N"/>
</dbReference>
<dbReference type="InterPro" id="IPR029028">
    <property type="entry name" value="Alpha/beta_knot_MTases"/>
</dbReference>
<protein>
    <submittedName>
        <fullName evidence="7">RNA methyltransferase</fullName>
    </submittedName>
    <submittedName>
        <fullName evidence="6">rRNA methylase</fullName>
    </submittedName>
</protein>
<evidence type="ECO:0000313" key="9">
    <source>
        <dbReference type="Proteomes" id="UP000245908"/>
    </source>
</evidence>
<dbReference type="Proteomes" id="UP000053279">
    <property type="component" value="Unassembled WGS sequence"/>
</dbReference>
<evidence type="ECO:0000259" key="5">
    <source>
        <dbReference type="Pfam" id="PF00588"/>
    </source>
</evidence>
<reference evidence="6 8" key="1">
    <citation type="submission" date="2013-02" db="EMBL/GenBank/DDBJ databases">
        <title>Insights into archaeal evolution and symbiosis from the genomes of a Nanoarchaeon and its crenarchaeal host from Yellowstone National Park.</title>
        <authorList>
            <person name="Podar M."/>
            <person name="Makarova K.S."/>
            <person name="Graham D.E."/>
            <person name="Wolf Y.I."/>
            <person name="Koonin E.V."/>
            <person name="Reysenbach A.-L."/>
        </authorList>
    </citation>
    <scope>NUCLEOTIDE SEQUENCE [LARGE SCALE GENOMIC DNA]</scope>
</reference>
<dbReference type="CDD" id="cd18093">
    <property type="entry name" value="SpoU-like_TrmJ"/>
    <property type="match status" value="1"/>
</dbReference>
<dbReference type="PANTHER" id="PTHR42786:SF2">
    <property type="entry name" value="TRNA (CYTIDINE_URIDINE-2'-O-)-METHYLTRANSFERASE TRMJ"/>
    <property type="match status" value="1"/>
</dbReference>
<dbReference type="GO" id="GO:0003723">
    <property type="term" value="F:RNA binding"/>
    <property type="evidence" value="ECO:0007669"/>
    <property type="project" value="InterPro"/>
</dbReference>
<keyword evidence="2 6" id="KW-0489">Methyltransferase</keyword>
<evidence type="ECO:0000313" key="8">
    <source>
        <dbReference type="Proteomes" id="UP000053279"/>
    </source>
</evidence>
<organism evidence="6 8">
    <name type="scientific">Nanobsidianus stetteri</name>
    <dbReference type="NCBI Taxonomy" id="1294122"/>
    <lineage>
        <taxon>Archaea</taxon>
        <taxon>Nanobdellota</taxon>
        <taxon>Candidatus Nanoarchaeia</taxon>
        <taxon>Nanoarchaeales</taxon>
        <taxon>Nanopusillaceae</taxon>
        <taxon>Candidatus Nanobsidianus</taxon>
    </lineage>
</organism>
<dbReference type="Gene3D" id="3.40.1280.10">
    <property type="match status" value="1"/>
</dbReference>
<dbReference type="InterPro" id="IPR001537">
    <property type="entry name" value="SpoU_MeTrfase"/>
</dbReference>
<dbReference type="PIRSF" id="PIRSF004808">
    <property type="entry name" value="LasT"/>
    <property type="match status" value="1"/>
</dbReference>
<evidence type="ECO:0000256" key="3">
    <source>
        <dbReference type="ARBA" id="ARBA00022679"/>
    </source>
</evidence>
<keyword evidence="8" id="KW-1185">Reference proteome</keyword>
<reference evidence="7 9" key="2">
    <citation type="journal article" date="2015" name="Appl. Environ. Microbiol.">
        <title>Nanoarchaeota, Their Sulfolobales Host, and Nanoarchaeota Virus Distribution across Yellowstone National Park Hot Springs.</title>
        <authorList>
            <person name="Munson-McGee J.H."/>
            <person name="Field E.K."/>
            <person name="Bateson M."/>
            <person name="Rooney C."/>
            <person name="Stepanauskas R."/>
            <person name="Young M.J."/>
        </authorList>
    </citation>
    <scope>NUCLEOTIDE SEQUENCE [LARGE SCALE GENOMIC DNA]</scope>
    <source>
        <strain evidence="7">SCGC AB-777_O03</strain>
    </source>
</reference>
<comment type="similarity">
    <text evidence="1">Belongs to the class IV-like SAM-binding methyltransferase superfamily. RNA methyltransferase TrmH family.</text>
</comment>
<evidence type="ECO:0000256" key="4">
    <source>
        <dbReference type="ARBA" id="ARBA00022691"/>
    </source>
</evidence>
<dbReference type="EMBL" id="QEFH01000002">
    <property type="protein sequence ID" value="PVU71642.1"/>
    <property type="molecule type" value="Genomic_DNA"/>
</dbReference>
<gene>
    <name evidence="7" type="ORF">DDW05_00365</name>
    <name evidence="6" type="ORF">Nst1_113</name>
</gene>
<evidence type="ECO:0000313" key="7">
    <source>
        <dbReference type="EMBL" id="PVU71642.1"/>
    </source>
</evidence>
<feature type="domain" description="tRNA/rRNA methyltransferase SpoU type" evidence="5">
    <location>
        <begin position="4"/>
        <end position="157"/>
    </location>
</feature>
<evidence type="ECO:0000313" key="6">
    <source>
        <dbReference type="EMBL" id="EOD42774.1"/>
    </source>
</evidence>
<name>R1GA91_NANST</name>
<evidence type="ECO:0000256" key="2">
    <source>
        <dbReference type="ARBA" id="ARBA00022603"/>
    </source>
</evidence>
<keyword evidence="3 7" id="KW-0808">Transferase</keyword>
<dbReference type="InterPro" id="IPR004384">
    <property type="entry name" value="RNA_MeTrfase_TrmJ/LasT"/>
</dbReference>
<dbReference type="Pfam" id="PF00588">
    <property type="entry name" value="SpoU_methylase"/>
    <property type="match status" value="1"/>
</dbReference>
<proteinExistence type="inferred from homology"/>
<comment type="caution">
    <text evidence="6">The sequence shown here is derived from an EMBL/GenBank/DDBJ whole genome shotgun (WGS) entry which is preliminary data.</text>
</comment>
<dbReference type="NCBIfam" id="TIGR00050">
    <property type="entry name" value="rRNA_methyl_1"/>
    <property type="match status" value="1"/>
</dbReference>
<dbReference type="PANTHER" id="PTHR42786">
    <property type="entry name" value="TRNA/RRNA METHYLTRANSFERASE"/>
    <property type="match status" value="1"/>
</dbReference>
<dbReference type="AlphaFoldDB" id="R1GA91"/>
<keyword evidence="4" id="KW-0949">S-adenosyl-L-methionine</keyword>
<dbReference type="GO" id="GO:0005829">
    <property type="term" value="C:cytosol"/>
    <property type="evidence" value="ECO:0007669"/>
    <property type="project" value="TreeGrafter"/>
</dbReference>
<dbReference type="EMBL" id="APJZ01000001">
    <property type="protein sequence ID" value="EOD42774.1"/>
    <property type="molecule type" value="Genomic_DNA"/>
</dbReference>
<evidence type="ECO:0000256" key="1">
    <source>
        <dbReference type="ARBA" id="ARBA00007228"/>
    </source>
</evidence>
<dbReference type="Proteomes" id="UP000245908">
    <property type="component" value="Unassembled WGS sequence"/>
</dbReference>
<dbReference type="GO" id="GO:0008173">
    <property type="term" value="F:RNA methyltransferase activity"/>
    <property type="evidence" value="ECO:0007669"/>
    <property type="project" value="InterPro"/>
</dbReference>
<sequence>MIDFYIVFVEPESEDNIGALARVMANFDFKNLILVNPKVNPYGDKVKIVAREKGWEIIKNMKIYNSLDEVIDLFDINYGTTGVSSKMGNEVLRNPLTPREFANSIYKYDGKIGIFFGRESKGFSNEELNKFDGIITIPASEEYPIMNITHSAAIILYELFISKNNPIRKVFKLINNQERKYLYKMFKDFVDVLPSQDYRKPFIYRGLRNLIGKALITKREYSLLMGMLRIAKENIENCRKNKNQTL</sequence>
<dbReference type="GO" id="GO:0002128">
    <property type="term" value="P:tRNA nucleoside ribose methylation"/>
    <property type="evidence" value="ECO:0007669"/>
    <property type="project" value="TreeGrafter"/>
</dbReference>